<organism evidence="2">
    <name type="scientific">Arundo donax</name>
    <name type="common">Giant reed</name>
    <name type="synonym">Donax arundinaceus</name>
    <dbReference type="NCBI Taxonomy" id="35708"/>
    <lineage>
        <taxon>Eukaryota</taxon>
        <taxon>Viridiplantae</taxon>
        <taxon>Streptophyta</taxon>
        <taxon>Embryophyta</taxon>
        <taxon>Tracheophyta</taxon>
        <taxon>Spermatophyta</taxon>
        <taxon>Magnoliopsida</taxon>
        <taxon>Liliopsida</taxon>
        <taxon>Poales</taxon>
        <taxon>Poaceae</taxon>
        <taxon>PACMAD clade</taxon>
        <taxon>Arundinoideae</taxon>
        <taxon>Arundineae</taxon>
        <taxon>Arundo</taxon>
    </lineage>
</organism>
<feature type="region of interest" description="Disordered" evidence="1">
    <location>
        <begin position="1"/>
        <end position="30"/>
    </location>
</feature>
<dbReference type="EMBL" id="GBRH01279417">
    <property type="protein sequence ID" value="JAD18478.1"/>
    <property type="molecule type" value="Transcribed_RNA"/>
</dbReference>
<proteinExistence type="predicted"/>
<dbReference type="AlphaFoldDB" id="A0A0A8Y0B6"/>
<sequence length="30" mass="3333">MITLPCSHSLHKKLSSSSKQNHHESCILVS</sequence>
<feature type="compositionally biased region" description="Basic and acidic residues" evidence="1">
    <location>
        <begin position="21"/>
        <end position="30"/>
    </location>
</feature>
<reference evidence="2" key="2">
    <citation type="journal article" date="2015" name="Data Brief">
        <title>Shoot transcriptome of the giant reed, Arundo donax.</title>
        <authorList>
            <person name="Barrero R.A."/>
            <person name="Guerrero F.D."/>
            <person name="Moolhuijzen P."/>
            <person name="Goolsby J.A."/>
            <person name="Tidwell J."/>
            <person name="Bellgard S.E."/>
            <person name="Bellgard M.I."/>
        </authorList>
    </citation>
    <scope>NUCLEOTIDE SEQUENCE</scope>
    <source>
        <tissue evidence="2">Shoot tissue taken approximately 20 cm above the soil surface</tissue>
    </source>
</reference>
<evidence type="ECO:0000313" key="2">
    <source>
        <dbReference type="EMBL" id="JAD18478.1"/>
    </source>
</evidence>
<name>A0A0A8Y0B6_ARUDO</name>
<evidence type="ECO:0000256" key="1">
    <source>
        <dbReference type="SAM" id="MobiDB-lite"/>
    </source>
</evidence>
<reference evidence="2" key="1">
    <citation type="submission" date="2014-09" db="EMBL/GenBank/DDBJ databases">
        <authorList>
            <person name="Magalhaes I.L.F."/>
            <person name="Oliveira U."/>
            <person name="Santos F.R."/>
            <person name="Vidigal T.H.D.A."/>
            <person name="Brescovit A.D."/>
            <person name="Santos A.J."/>
        </authorList>
    </citation>
    <scope>NUCLEOTIDE SEQUENCE</scope>
    <source>
        <tissue evidence="2">Shoot tissue taken approximately 20 cm above the soil surface</tissue>
    </source>
</reference>
<accession>A0A0A8Y0B6</accession>
<protein>
    <submittedName>
        <fullName evidence="2">Uncharacterized protein</fullName>
    </submittedName>
</protein>